<accession>E0VFM2</accession>
<protein>
    <submittedName>
        <fullName evidence="7 8">Faint sausage, putative</fullName>
    </submittedName>
</protein>
<dbReference type="Gene3D" id="2.60.40.10">
    <property type="entry name" value="Immunoglobulins"/>
    <property type="match status" value="3"/>
</dbReference>
<dbReference type="HOGENOM" id="CLU_032074_0_0_1"/>
<dbReference type="InterPro" id="IPR051275">
    <property type="entry name" value="Cell_adhesion_signaling"/>
</dbReference>
<dbReference type="AlphaFoldDB" id="E0VFM2"/>
<dbReference type="PROSITE" id="PS50835">
    <property type="entry name" value="IG_LIKE"/>
    <property type="match status" value="2"/>
</dbReference>
<dbReference type="EMBL" id="AAZO01001889">
    <property type="status" value="NOT_ANNOTATED_CDS"/>
    <property type="molecule type" value="Genomic_DNA"/>
</dbReference>
<evidence type="ECO:0000259" key="6">
    <source>
        <dbReference type="PROSITE" id="PS50835"/>
    </source>
</evidence>
<dbReference type="PANTHER" id="PTHR11640:SF155">
    <property type="entry name" value="IG-LIKE DOMAIN-CONTAINING PROTEIN"/>
    <property type="match status" value="1"/>
</dbReference>
<dbReference type="InterPro" id="IPR003599">
    <property type="entry name" value="Ig_sub"/>
</dbReference>
<dbReference type="VEuPathDB" id="VectorBase:PHUM161810"/>
<dbReference type="EnsemblMetazoa" id="PHUM161810-RA">
    <property type="protein sequence ID" value="PHUM161810-PA"/>
    <property type="gene ID" value="PHUM161810"/>
</dbReference>
<dbReference type="CTD" id="8236572"/>
<dbReference type="FunCoup" id="E0VFM2">
    <property type="interactions" value="1"/>
</dbReference>
<dbReference type="InterPro" id="IPR013783">
    <property type="entry name" value="Ig-like_fold"/>
</dbReference>
<evidence type="ECO:0000256" key="3">
    <source>
        <dbReference type="ARBA" id="ARBA00023157"/>
    </source>
</evidence>
<reference evidence="7" key="2">
    <citation type="submission" date="2007-04" db="EMBL/GenBank/DDBJ databases">
        <title>The genome of the human body louse.</title>
        <authorList>
            <consortium name="The Human Body Louse Genome Consortium"/>
            <person name="Kirkness E."/>
            <person name="Walenz B."/>
            <person name="Hass B."/>
            <person name="Bruggner R."/>
            <person name="Strausberg R."/>
        </authorList>
    </citation>
    <scope>NUCLEOTIDE SEQUENCE</scope>
    <source>
        <strain evidence="7">USDA</strain>
    </source>
</reference>
<keyword evidence="9" id="KW-1185">Reference proteome</keyword>
<feature type="domain" description="Ig-like" evidence="6">
    <location>
        <begin position="189"/>
        <end position="261"/>
    </location>
</feature>
<evidence type="ECO:0000256" key="5">
    <source>
        <dbReference type="ARBA" id="ARBA00023319"/>
    </source>
</evidence>
<feature type="domain" description="Ig-like" evidence="6">
    <location>
        <begin position="60"/>
        <end position="178"/>
    </location>
</feature>
<dbReference type="InterPro" id="IPR013162">
    <property type="entry name" value="CD80_C2-set"/>
</dbReference>
<evidence type="ECO:0000256" key="1">
    <source>
        <dbReference type="ARBA" id="ARBA00004479"/>
    </source>
</evidence>
<reference evidence="8" key="3">
    <citation type="submission" date="2020-05" db="UniProtKB">
        <authorList>
            <consortium name="EnsemblMetazoa"/>
        </authorList>
    </citation>
    <scope>IDENTIFICATION</scope>
    <source>
        <strain evidence="8">USDA</strain>
    </source>
</reference>
<dbReference type="SMART" id="SM00408">
    <property type="entry name" value="IGc2"/>
    <property type="match status" value="2"/>
</dbReference>
<dbReference type="GO" id="GO:0098609">
    <property type="term" value="P:cell-cell adhesion"/>
    <property type="evidence" value="ECO:0007669"/>
    <property type="project" value="TreeGrafter"/>
</dbReference>
<dbReference type="RefSeq" id="XP_002424916.1">
    <property type="nucleotide sequence ID" value="XM_002424871.1"/>
</dbReference>
<dbReference type="PANTHER" id="PTHR11640">
    <property type="entry name" value="NEPHRIN"/>
    <property type="match status" value="1"/>
</dbReference>
<evidence type="ECO:0000313" key="9">
    <source>
        <dbReference type="Proteomes" id="UP000009046"/>
    </source>
</evidence>
<gene>
    <name evidence="8" type="primary">8236572</name>
    <name evidence="7" type="ORF">Phum_PHUM161810</name>
</gene>
<dbReference type="OMA" id="HNATIAC"/>
<evidence type="ECO:0000313" key="7">
    <source>
        <dbReference type="EMBL" id="EEB12178.1"/>
    </source>
</evidence>
<dbReference type="GO" id="GO:0050839">
    <property type="term" value="F:cell adhesion molecule binding"/>
    <property type="evidence" value="ECO:0007669"/>
    <property type="project" value="TreeGrafter"/>
</dbReference>
<keyword evidence="3" id="KW-1015">Disulfide bond</keyword>
<dbReference type="InterPro" id="IPR036179">
    <property type="entry name" value="Ig-like_dom_sf"/>
</dbReference>
<sequence length="486" mass="53720">MGAMGNGHRYFRDSTNGQLFISSIRLEDDGFWNCQYEGIMLERPIYSKPLKLVVLDKPKPPYLLIDGRRLDPGNNFLPVKEGFELVLTCVVEGGNPKPNIKWVVILSGNLDLALLDEEDTTEFALNVTESRGSDAVTNRVFSQELTRSEARIANVKRIYHNATVICIVNQPTLKSSLNASILLDVQYAPSFAISREPGFGFPLREGMSVSLKCEVDSNPPSSPIWLKDDSIPSVSQSVDGYLNFTSIKKEHSGWYKCTSHHILGEFSSIGYFLNVRNGLIQNFTHDSIVNNQPRGRQVEVPLGGVVQLQCPEEAMGCWSRVVANGRLEPVGPGPGLLLSNIIYQDAGEYRCVSSKRGKYDRWRSEVNVDVTVKGRPVVYPPESSLIINSGQQVDFHVEYCANPPTTRAFWVTETQRLVPGQIKGSIIAKNITPASSIHCHDAVLTIKNAKTSDSGEYMFLVKSPLGMSQGALFLNVTPKTGSSGYM</sequence>
<organism>
    <name type="scientific">Pediculus humanus subsp. corporis</name>
    <name type="common">Body louse</name>
    <dbReference type="NCBI Taxonomy" id="121224"/>
    <lineage>
        <taxon>Eukaryota</taxon>
        <taxon>Metazoa</taxon>
        <taxon>Ecdysozoa</taxon>
        <taxon>Arthropoda</taxon>
        <taxon>Hexapoda</taxon>
        <taxon>Insecta</taxon>
        <taxon>Pterygota</taxon>
        <taxon>Neoptera</taxon>
        <taxon>Paraneoptera</taxon>
        <taxon>Psocodea</taxon>
        <taxon>Troctomorpha</taxon>
        <taxon>Phthiraptera</taxon>
        <taxon>Anoplura</taxon>
        <taxon>Pediculidae</taxon>
        <taxon>Pediculus</taxon>
    </lineage>
</organism>
<dbReference type="InParanoid" id="E0VFM2"/>
<keyword evidence="4" id="KW-0325">Glycoprotein</keyword>
<dbReference type="EMBL" id="AAZO01001891">
    <property type="status" value="NOT_ANNOTATED_CDS"/>
    <property type="molecule type" value="Genomic_DNA"/>
</dbReference>
<dbReference type="eggNOG" id="ENOG502RY5F">
    <property type="taxonomic scope" value="Eukaryota"/>
</dbReference>
<dbReference type="KEGG" id="phu:Phum_PHUM161810"/>
<proteinExistence type="predicted"/>
<dbReference type="GO" id="GO:0005886">
    <property type="term" value="C:plasma membrane"/>
    <property type="evidence" value="ECO:0007669"/>
    <property type="project" value="TreeGrafter"/>
</dbReference>
<dbReference type="Pfam" id="PF08205">
    <property type="entry name" value="C2-set_2"/>
    <property type="match status" value="1"/>
</dbReference>
<dbReference type="SMART" id="SM00409">
    <property type="entry name" value="IG"/>
    <property type="match status" value="4"/>
</dbReference>
<comment type="subcellular location">
    <subcellularLocation>
        <location evidence="1">Membrane</location>
        <topology evidence="1">Single-pass type I membrane protein</topology>
    </subcellularLocation>
</comment>
<keyword evidence="2" id="KW-0472">Membrane</keyword>
<dbReference type="InterPro" id="IPR003598">
    <property type="entry name" value="Ig_sub2"/>
</dbReference>
<dbReference type="GO" id="GO:0005911">
    <property type="term" value="C:cell-cell junction"/>
    <property type="evidence" value="ECO:0007669"/>
    <property type="project" value="TreeGrafter"/>
</dbReference>
<dbReference type="EMBL" id="AAZO01001890">
    <property type="status" value="NOT_ANNOTATED_CDS"/>
    <property type="molecule type" value="Genomic_DNA"/>
</dbReference>
<dbReference type="SUPFAM" id="SSF48726">
    <property type="entry name" value="Immunoglobulin"/>
    <property type="match status" value="4"/>
</dbReference>
<dbReference type="EMBL" id="DS235118">
    <property type="protein sequence ID" value="EEB12178.1"/>
    <property type="molecule type" value="Genomic_DNA"/>
</dbReference>
<name>E0VFM2_PEDHC</name>
<dbReference type="Proteomes" id="UP000009046">
    <property type="component" value="Unassembled WGS sequence"/>
</dbReference>
<dbReference type="Pfam" id="PF13927">
    <property type="entry name" value="Ig_3"/>
    <property type="match status" value="1"/>
</dbReference>
<dbReference type="GeneID" id="8236572"/>
<dbReference type="OrthoDB" id="9442762at2759"/>
<evidence type="ECO:0000256" key="2">
    <source>
        <dbReference type="ARBA" id="ARBA00023136"/>
    </source>
</evidence>
<reference evidence="7" key="1">
    <citation type="submission" date="2007-04" db="EMBL/GenBank/DDBJ databases">
        <title>Annotation of Pediculus humanus corporis strain USDA.</title>
        <authorList>
            <person name="Kirkness E."/>
            <person name="Hannick L."/>
            <person name="Hass B."/>
            <person name="Bruggner R."/>
            <person name="Lawson D."/>
            <person name="Bidwell S."/>
            <person name="Joardar V."/>
            <person name="Caler E."/>
            <person name="Walenz B."/>
            <person name="Inman J."/>
            <person name="Schobel S."/>
            <person name="Galinsky K."/>
            <person name="Amedeo P."/>
            <person name="Strausberg R."/>
        </authorList>
    </citation>
    <scope>NUCLEOTIDE SEQUENCE</scope>
    <source>
        <strain evidence="7">USDA</strain>
    </source>
</reference>
<keyword evidence="5" id="KW-0393">Immunoglobulin domain</keyword>
<evidence type="ECO:0000256" key="4">
    <source>
        <dbReference type="ARBA" id="ARBA00023180"/>
    </source>
</evidence>
<dbReference type="InterPro" id="IPR007110">
    <property type="entry name" value="Ig-like_dom"/>
</dbReference>
<evidence type="ECO:0000313" key="8">
    <source>
        <dbReference type="EnsemblMetazoa" id="PHUM161810-PA"/>
    </source>
</evidence>